<evidence type="ECO:0000256" key="5">
    <source>
        <dbReference type="ARBA" id="ARBA00023004"/>
    </source>
</evidence>
<evidence type="ECO:0000256" key="3">
    <source>
        <dbReference type="ARBA" id="ARBA00022801"/>
    </source>
</evidence>
<dbReference type="InterPro" id="IPR013343">
    <property type="entry name" value="CRISPR-assoc_prot_Cas4"/>
</dbReference>
<keyword evidence="4 9" id="KW-0269">Exonuclease</keyword>
<gene>
    <name evidence="11" type="primary">cas4</name>
    <name evidence="11" type="ORF">GWK41_02675</name>
</gene>
<dbReference type="InterPro" id="IPR022765">
    <property type="entry name" value="Dna2/Cas4_DUF83"/>
</dbReference>
<protein>
    <recommendedName>
        <fullName evidence="9">CRISPR-associated exonuclease Cas4</fullName>
        <ecNumber evidence="9">3.1.12.1</ecNumber>
    </recommendedName>
</protein>
<dbReference type="PANTHER" id="PTHR37168">
    <property type="entry name" value="CRISPR-ASSOCIATED EXONUCLEASE CAS4"/>
    <property type="match status" value="1"/>
</dbReference>
<keyword evidence="6 9" id="KW-0411">Iron-sulfur</keyword>
<sequence>MNKLENINGTLIWYYYICPREVWLIGHGIEADQESDFLILGKHIQEIFYKRQKKGFLIDNTIQIDILPNKKIIGEIKKSSKFLESARMQVAFYIYYMKQKGINLEGELLIPEERKREKIVLTKELEQKLEEAVKGIQKILKQETPPEPVKIPYCRNCAYKEMCWS</sequence>
<evidence type="ECO:0000256" key="2">
    <source>
        <dbReference type="ARBA" id="ARBA00022723"/>
    </source>
</evidence>
<dbReference type="EC" id="3.1.12.1" evidence="9"/>
<evidence type="ECO:0000256" key="4">
    <source>
        <dbReference type="ARBA" id="ARBA00022839"/>
    </source>
</evidence>
<feature type="domain" description="DUF83" evidence="10">
    <location>
        <begin position="8"/>
        <end position="165"/>
    </location>
</feature>
<dbReference type="NCBIfam" id="TIGR00372">
    <property type="entry name" value="cas4"/>
    <property type="match status" value="1"/>
</dbReference>
<evidence type="ECO:0000313" key="12">
    <source>
        <dbReference type="Proteomes" id="UP000772812"/>
    </source>
</evidence>
<dbReference type="Pfam" id="PF01930">
    <property type="entry name" value="Cas_Cas4"/>
    <property type="match status" value="1"/>
</dbReference>
<dbReference type="Gene3D" id="3.90.320.10">
    <property type="match status" value="1"/>
</dbReference>
<evidence type="ECO:0000256" key="6">
    <source>
        <dbReference type="ARBA" id="ARBA00023014"/>
    </source>
</evidence>
<comment type="similarity">
    <text evidence="9">Belongs to the CRISPR-associated exonuclease Cas4 family.</text>
</comment>
<organism evidence="11 12">
    <name type="scientific">Persephonella atlantica</name>
    <dbReference type="NCBI Taxonomy" id="2699429"/>
    <lineage>
        <taxon>Bacteria</taxon>
        <taxon>Pseudomonadati</taxon>
        <taxon>Aquificota</taxon>
        <taxon>Aquificia</taxon>
        <taxon>Aquificales</taxon>
        <taxon>Hydrogenothermaceae</taxon>
        <taxon>Persephonella</taxon>
    </lineage>
</organism>
<keyword evidence="3 9" id="KW-0378">Hydrolase</keyword>
<evidence type="ECO:0000256" key="9">
    <source>
        <dbReference type="RuleBase" id="RU365022"/>
    </source>
</evidence>
<comment type="cofactor">
    <cofactor evidence="9">
        <name>iron-sulfur cluster</name>
        <dbReference type="ChEBI" id="CHEBI:30408"/>
    </cofactor>
</comment>
<evidence type="ECO:0000259" key="10">
    <source>
        <dbReference type="Pfam" id="PF01930"/>
    </source>
</evidence>
<evidence type="ECO:0000256" key="1">
    <source>
        <dbReference type="ARBA" id="ARBA00022722"/>
    </source>
</evidence>
<comment type="cofactor">
    <cofactor evidence="9">
        <name>Mg(2+)</name>
        <dbReference type="ChEBI" id="CHEBI:18420"/>
    </cofactor>
    <cofactor evidence="9">
        <name>Mn(2+)</name>
        <dbReference type="ChEBI" id="CHEBI:29035"/>
    </cofactor>
    <text evidence="9">Mg(2+) or Mn(2+) required for ssDNA cleavage activity.</text>
</comment>
<dbReference type="PANTHER" id="PTHR37168:SF2">
    <property type="entry name" value="CRISPR-ASSOCIATED EXONUCLEASE CAS4"/>
    <property type="match status" value="1"/>
</dbReference>
<keyword evidence="8 9" id="KW-0464">Manganese</keyword>
<proteinExistence type="inferred from homology"/>
<keyword evidence="7 9" id="KW-0051">Antiviral defense</keyword>
<dbReference type="EMBL" id="JAACYA010000001">
    <property type="protein sequence ID" value="MBK3331971.1"/>
    <property type="molecule type" value="Genomic_DNA"/>
</dbReference>
<name>A0ABS1GGM3_9AQUI</name>
<keyword evidence="2 9" id="KW-0479">Metal-binding</keyword>
<evidence type="ECO:0000256" key="7">
    <source>
        <dbReference type="ARBA" id="ARBA00023118"/>
    </source>
</evidence>
<comment type="caution">
    <text evidence="11">The sequence shown here is derived from an EMBL/GenBank/DDBJ whole genome shotgun (WGS) entry which is preliminary data.</text>
</comment>
<evidence type="ECO:0000256" key="8">
    <source>
        <dbReference type="ARBA" id="ARBA00023211"/>
    </source>
</evidence>
<dbReference type="InterPro" id="IPR011604">
    <property type="entry name" value="PDDEXK-like_dom_sf"/>
</dbReference>
<keyword evidence="5 9" id="KW-0408">Iron</keyword>
<keyword evidence="1 9" id="KW-0540">Nuclease</keyword>
<reference evidence="11 12" key="1">
    <citation type="journal article" date="2021" name="Syst. Appl. Microbiol.">
        <title>Persephonella atlantica sp. nov.: How to adapt to physico-chemical gradients in high temperature hydrothermal habitats.</title>
        <authorList>
            <person name="Francois D.X."/>
            <person name="Godfroy A."/>
            <person name="Mathien C."/>
            <person name="Aube J."/>
            <person name="Cathalot C."/>
            <person name="Lesongeur F."/>
            <person name="L'Haridon S."/>
            <person name="Philippon X."/>
            <person name="Roussel E.G."/>
        </authorList>
    </citation>
    <scope>NUCLEOTIDE SEQUENCE [LARGE SCALE GENOMIC DNA]</scope>
    <source>
        <strain evidence="11 12">MO1340</strain>
    </source>
</reference>
<evidence type="ECO:0000313" key="11">
    <source>
        <dbReference type="EMBL" id="MBK3331971.1"/>
    </source>
</evidence>
<keyword evidence="12" id="KW-1185">Reference proteome</keyword>
<dbReference type="Proteomes" id="UP000772812">
    <property type="component" value="Unassembled WGS sequence"/>
</dbReference>
<accession>A0ABS1GGM3</accession>
<comment type="function">
    <text evidence="9">CRISPR (clustered regularly interspaced short palindromic repeat) is an adaptive immune system that provides protection against mobile genetic elements (viruses, transposable elements and conjugative plasmids). CRISPR clusters contain sequences complementary to antecedent mobile elements and target invading nucleic acids. CRISPR clusters are transcribed and processed into CRISPR RNA (crRNA).</text>
</comment>